<evidence type="ECO:0000256" key="1">
    <source>
        <dbReference type="ARBA" id="ARBA00009437"/>
    </source>
</evidence>
<dbReference type="InterPro" id="IPR058163">
    <property type="entry name" value="LysR-type_TF_proteobact-type"/>
</dbReference>
<comment type="caution">
    <text evidence="6">The sequence shown here is derived from an EMBL/GenBank/DDBJ whole genome shotgun (WGS) entry which is preliminary data.</text>
</comment>
<evidence type="ECO:0000313" key="7">
    <source>
        <dbReference type="Proteomes" id="UP000241167"/>
    </source>
</evidence>
<dbReference type="GO" id="GO:0003700">
    <property type="term" value="F:DNA-binding transcription factor activity"/>
    <property type="evidence" value="ECO:0007669"/>
    <property type="project" value="InterPro"/>
</dbReference>
<evidence type="ECO:0000256" key="2">
    <source>
        <dbReference type="ARBA" id="ARBA00023015"/>
    </source>
</evidence>
<dbReference type="AlphaFoldDB" id="A0A2P7QM73"/>
<dbReference type="Gene3D" id="3.40.190.290">
    <property type="match status" value="1"/>
</dbReference>
<keyword evidence="4" id="KW-0804">Transcription</keyword>
<organism evidence="6 7">
    <name type="scientific">Allosphingosinicella deserti</name>
    <dbReference type="NCBI Taxonomy" id="2116704"/>
    <lineage>
        <taxon>Bacteria</taxon>
        <taxon>Pseudomonadati</taxon>
        <taxon>Pseudomonadota</taxon>
        <taxon>Alphaproteobacteria</taxon>
        <taxon>Sphingomonadales</taxon>
        <taxon>Sphingomonadaceae</taxon>
        <taxon>Allosphingosinicella</taxon>
    </lineage>
</organism>
<feature type="domain" description="HTH lysR-type" evidence="5">
    <location>
        <begin position="1"/>
        <end position="60"/>
    </location>
</feature>
<keyword evidence="2" id="KW-0805">Transcription regulation</keyword>
<dbReference type="Pfam" id="PF00126">
    <property type="entry name" value="HTH_1"/>
    <property type="match status" value="1"/>
</dbReference>
<dbReference type="InterPro" id="IPR036388">
    <property type="entry name" value="WH-like_DNA-bd_sf"/>
</dbReference>
<dbReference type="PANTHER" id="PTHR30537:SF31">
    <property type="entry name" value="TRANSCRIPTIONAL REGULATOR, LYSR FAMILY"/>
    <property type="match status" value="1"/>
</dbReference>
<evidence type="ECO:0000313" key="6">
    <source>
        <dbReference type="EMBL" id="PSJ39054.1"/>
    </source>
</evidence>
<comment type="similarity">
    <text evidence="1">Belongs to the LysR transcriptional regulatory family.</text>
</comment>
<dbReference type="PROSITE" id="PS50931">
    <property type="entry name" value="HTH_LYSR"/>
    <property type="match status" value="1"/>
</dbReference>
<dbReference type="Proteomes" id="UP000241167">
    <property type="component" value="Unassembled WGS sequence"/>
</dbReference>
<dbReference type="GO" id="GO:0006351">
    <property type="term" value="P:DNA-templated transcription"/>
    <property type="evidence" value="ECO:0007669"/>
    <property type="project" value="TreeGrafter"/>
</dbReference>
<sequence>MMAELDDYVLFAGVVEHCGFAPAGRAMGVPKSKLSRRIAGLEARLGVRLIERSTRRFRVTEIGQALYEHCRTIVLELDRARAVTAEALAEPQGQVRFSCPNGLVAPLAASLPAFLTRYPKVALQIVATDRGVDLIRERIDVALRVRTRIESDASLTMRTLTRSRRILVAGPKLARGIGDRIEALTSVPTLSSTELSGPVTWNLVAEDGAVFDLQHEPRFRCEDFGALRAAAAADLGVALLPDHVCWPDLDAGRLVRLFPEWHAQEGIVHLVFTTRRGLPPAVRAFIDHLATTFQSGVLAPRA</sequence>
<dbReference type="PANTHER" id="PTHR30537">
    <property type="entry name" value="HTH-TYPE TRANSCRIPTIONAL REGULATOR"/>
    <property type="match status" value="1"/>
</dbReference>
<dbReference type="OrthoDB" id="9786526at2"/>
<dbReference type="Pfam" id="PF03466">
    <property type="entry name" value="LysR_substrate"/>
    <property type="match status" value="1"/>
</dbReference>
<keyword evidence="7" id="KW-1185">Reference proteome</keyword>
<protein>
    <submittedName>
        <fullName evidence="6">LysR family transcriptional regulator</fullName>
    </submittedName>
</protein>
<dbReference type="SUPFAM" id="SSF53850">
    <property type="entry name" value="Periplasmic binding protein-like II"/>
    <property type="match status" value="1"/>
</dbReference>
<evidence type="ECO:0000259" key="5">
    <source>
        <dbReference type="PROSITE" id="PS50931"/>
    </source>
</evidence>
<evidence type="ECO:0000256" key="4">
    <source>
        <dbReference type="ARBA" id="ARBA00023163"/>
    </source>
</evidence>
<dbReference type="InterPro" id="IPR000847">
    <property type="entry name" value="LysR_HTH_N"/>
</dbReference>
<evidence type="ECO:0000256" key="3">
    <source>
        <dbReference type="ARBA" id="ARBA00023125"/>
    </source>
</evidence>
<dbReference type="Gene3D" id="1.10.10.10">
    <property type="entry name" value="Winged helix-like DNA-binding domain superfamily/Winged helix DNA-binding domain"/>
    <property type="match status" value="1"/>
</dbReference>
<gene>
    <name evidence="6" type="ORF">C7I55_17315</name>
</gene>
<dbReference type="GO" id="GO:0043565">
    <property type="term" value="F:sequence-specific DNA binding"/>
    <property type="evidence" value="ECO:0007669"/>
    <property type="project" value="TreeGrafter"/>
</dbReference>
<accession>A0A2P7QM73</accession>
<dbReference type="FunFam" id="1.10.10.10:FF:000001">
    <property type="entry name" value="LysR family transcriptional regulator"/>
    <property type="match status" value="1"/>
</dbReference>
<proteinExistence type="inferred from homology"/>
<reference evidence="6 7" key="1">
    <citation type="submission" date="2018-03" db="EMBL/GenBank/DDBJ databases">
        <title>The draft genome of Sphingosinicella sp. GL-C-18.</title>
        <authorList>
            <person name="Liu L."/>
            <person name="Li L."/>
            <person name="Liang L."/>
            <person name="Zhang X."/>
            <person name="Wang T."/>
        </authorList>
    </citation>
    <scope>NUCLEOTIDE SEQUENCE [LARGE SCALE GENOMIC DNA]</scope>
    <source>
        <strain evidence="6 7">GL-C-18</strain>
    </source>
</reference>
<name>A0A2P7QM73_9SPHN</name>
<dbReference type="InterPro" id="IPR005119">
    <property type="entry name" value="LysR_subst-bd"/>
</dbReference>
<dbReference type="InterPro" id="IPR036390">
    <property type="entry name" value="WH_DNA-bd_sf"/>
</dbReference>
<keyword evidence="3" id="KW-0238">DNA-binding</keyword>
<dbReference type="SUPFAM" id="SSF46785">
    <property type="entry name" value="Winged helix' DNA-binding domain"/>
    <property type="match status" value="1"/>
</dbReference>
<dbReference type="EMBL" id="PXYI01000005">
    <property type="protein sequence ID" value="PSJ39054.1"/>
    <property type="molecule type" value="Genomic_DNA"/>
</dbReference>